<dbReference type="GO" id="GO:1990961">
    <property type="term" value="P:xenobiotic detoxification by transmembrane export across the plasma membrane"/>
    <property type="evidence" value="ECO:0007669"/>
    <property type="project" value="TreeGrafter"/>
</dbReference>
<feature type="transmembrane region" description="Helical" evidence="6">
    <location>
        <begin position="210"/>
        <end position="232"/>
    </location>
</feature>
<dbReference type="STRING" id="1305764.R9PDA8"/>
<dbReference type="PANTHER" id="PTHR23502:SF23">
    <property type="entry name" value="FLUCONAZOLE RESISTANCE PROTEIN 1"/>
    <property type="match status" value="1"/>
</dbReference>
<feature type="region of interest" description="Disordered" evidence="5">
    <location>
        <begin position="17"/>
        <end position="52"/>
    </location>
</feature>
<feature type="transmembrane region" description="Helical" evidence="6">
    <location>
        <begin position="148"/>
        <end position="172"/>
    </location>
</feature>
<dbReference type="EMBL" id="DF238800">
    <property type="protein sequence ID" value="GAC96095.1"/>
    <property type="molecule type" value="Genomic_DNA"/>
</dbReference>
<feature type="transmembrane region" description="Helical" evidence="6">
    <location>
        <begin position="357"/>
        <end position="377"/>
    </location>
</feature>
<comment type="subcellular location">
    <subcellularLocation>
        <location evidence="1">Membrane</location>
        <topology evidence="1">Multi-pass membrane protein</topology>
    </subcellularLocation>
</comment>
<gene>
    <name evidence="8" type="ORF">PHSY_003674</name>
</gene>
<dbReference type="Proteomes" id="UP000014071">
    <property type="component" value="Unassembled WGS sequence"/>
</dbReference>
<feature type="transmembrane region" description="Helical" evidence="6">
    <location>
        <begin position="520"/>
        <end position="544"/>
    </location>
</feature>
<dbReference type="RefSeq" id="XP_012189682.1">
    <property type="nucleotide sequence ID" value="XM_012334292.1"/>
</dbReference>
<keyword evidence="2 6" id="KW-0812">Transmembrane</keyword>
<keyword evidence="4 6" id="KW-0472">Membrane</keyword>
<dbReference type="SUPFAM" id="SSF103473">
    <property type="entry name" value="MFS general substrate transporter"/>
    <property type="match status" value="1"/>
</dbReference>
<protein>
    <submittedName>
        <fullName evidence="8">Cycloheximide resistance protein</fullName>
    </submittedName>
</protein>
<dbReference type="GO" id="GO:0005886">
    <property type="term" value="C:plasma membrane"/>
    <property type="evidence" value="ECO:0007669"/>
    <property type="project" value="TreeGrafter"/>
</dbReference>
<dbReference type="InterPro" id="IPR036259">
    <property type="entry name" value="MFS_trans_sf"/>
</dbReference>
<evidence type="ECO:0000259" key="7">
    <source>
        <dbReference type="PROSITE" id="PS50850"/>
    </source>
</evidence>
<name>R9PDA8_PSEHS</name>
<keyword evidence="3 6" id="KW-1133">Transmembrane helix</keyword>
<accession>R9PDA8</accession>
<dbReference type="OrthoDB" id="3357846at2759"/>
<reference evidence="9" key="1">
    <citation type="journal article" date="2013" name="Genome Announc.">
        <title>Draft genome sequence of the basidiomycetous yeast-like fungus Pseudozyma hubeiensis SY62, which produces an abundant amount of the biosurfactant mannosylerythritol lipids.</title>
        <authorList>
            <person name="Konishi M."/>
            <person name="Hatada Y."/>
            <person name="Horiuchi J."/>
        </authorList>
    </citation>
    <scope>NUCLEOTIDE SEQUENCE [LARGE SCALE GENOMIC DNA]</scope>
    <source>
        <strain evidence="9">SY62</strain>
    </source>
</reference>
<evidence type="ECO:0000256" key="6">
    <source>
        <dbReference type="SAM" id="Phobius"/>
    </source>
</evidence>
<evidence type="ECO:0000256" key="1">
    <source>
        <dbReference type="ARBA" id="ARBA00004141"/>
    </source>
</evidence>
<feature type="transmembrane region" description="Helical" evidence="6">
    <location>
        <begin position="389"/>
        <end position="411"/>
    </location>
</feature>
<dbReference type="HOGENOM" id="CLU_008455_11_1_1"/>
<proteinExistence type="predicted"/>
<feature type="domain" description="Major facilitator superfamily (MFS) profile" evidence="7">
    <location>
        <begin position="117"/>
        <end position="568"/>
    </location>
</feature>
<dbReference type="eggNOG" id="KOG0255">
    <property type="taxonomic scope" value="Eukaryota"/>
</dbReference>
<dbReference type="GeneID" id="24108961"/>
<sequence>MHIGDTAFGQIARALSGGKRFAHPESSSKVNMEHQHKKGLGGGHEPQEPGSNVTPAWLSYAMRWSNAESKASLATSQLSETSLSADGTSNAVNVVTWYGDKDPANPQNWSSAEKAYVAGLICLYTFAVYMGSAVYTPSLEGVMREFNVSYAAGNLGLALFVFGYGSGAMLFSPLSEIPAVGRNWIYIITTFLGLLFSIGAALAPNFGSLLVFRFLAGFMGSPALATGGATLQDIYSITKIPHGIALWVAAASMGPALGPVMGGFAAQAKGWRWPLWIEVWLIAPVLLVMIFTLPETSHQNILYRRAKRLRVATGQNSLQSEGEMEQKKLTVSKMVIENLVRPVQISVLDPGTGFMNAYVSLVYAIYYSFFESFPLIYPVIYGFTLGTTGVAFVSVVVTTAIGAACYTYYIYFYVEPKIRGTGELPVLESRLLPAIPASLLMPVGLFLYAWSARESVHWMVSLIGVGIYSIGFYVFLQCVLLYIPLMYPKYSASLLAANDFCRSSLATGFIMAGRPLFKNLGIGGGVSLIAGLTVLCIPALLLLYRHGAYLRSKSNFAGMPDSAKTTHT</sequence>
<dbReference type="Gene3D" id="1.20.1250.20">
    <property type="entry name" value="MFS general substrate transporter like domains"/>
    <property type="match status" value="1"/>
</dbReference>
<dbReference type="InterPro" id="IPR011701">
    <property type="entry name" value="MFS"/>
</dbReference>
<feature type="transmembrane region" description="Helical" evidence="6">
    <location>
        <begin position="115"/>
        <end position="136"/>
    </location>
</feature>
<dbReference type="AlphaFoldDB" id="R9PDA8"/>
<evidence type="ECO:0000313" key="9">
    <source>
        <dbReference type="Proteomes" id="UP000014071"/>
    </source>
</evidence>
<evidence type="ECO:0000256" key="2">
    <source>
        <dbReference type="ARBA" id="ARBA00022692"/>
    </source>
</evidence>
<dbReference type="InterPro" id="IPR020846">
    <property type="entry name" value="MFS_dom"/>
</dbReference>
<evidence type="ECO:0000313" key="8">
    <source>
        <dbReference type="EMBL" id="GAC96095.1"/>
    </source>
</evidence>
<feature type="transmembrane region" description="Helical" evidence="6">
    <location>
        <begin position="462"/>
        <end position="485"/>
    </location>
</feature>
<feature type="transmembrane region" description="Helical" evidence="6">
    <location>
        <begin position="184"/>
        <end position="203"/>
    </location>
</feature>
<dbReference type="Pfam" id="PF07690">
    <property type="entry name" value="MFS_1"/>
    <property type="match status" value="1"/>
</dbReference>
<feature type="transmembrane region" description="Helical" evidence="6">
    <location>
        <begin position="273"/>
        <end position="293"/>
    </location>
</feature>
<dbReference type="CDD" id="cd17323">
    <property type="entry name" value="MFS_Tpo1_MDR_like"/>
    <property type="match status" value="1"/>
</dbReference>
<evidence type="ECO:0000256" key="5">
    <source>
        <dbReference type="SAM" id="MobiDB-lite"/>
    </source>
</evidence>
<feature type="transmembrane region" description="Helical" evidence="6">
    <location>
        <begin position="431"/>
        <end position="450"/>
    </location>
</feature>
<dbReference type="PANTHER" id="PTHR23502">
    <property type="entry name" value="MAJOR FACILITATOR SUPERFAMILY"/>
    <property type="match status" value="1"/>
</dbReference>
<feature type="transmembrane region" description="Helical" evidence="6">
    <location>
        <begin position="244"/>
        <end position="266"/>
    </location>
</feature>
<evidence type="ECO:0000256" key="4">
    <source>
        <dbReference type="ARBA" id="ARBA00023136"/>
    </source>
</evidence>
<evidence type="ECO:0000256" key="3">
    <source>
        <dbReference type="ARBA" id="ARBA00022989"/>
    </source>
</evidence>
<dbReference type="GO" id="GO:0015244">
    <property type="term" value="F:fluconazole transmembrane transporter activity"/>
    <property type="evidence" value="ECO:0007669"/>
    <property type="project" value="TreeGrafter"/>
</dbReference>
<organism evidence="8 9">
    <name type="scientific">Pseudozyma hubeiensis (strain SY62)</name>
    <name type="common">Yeast</name>
    <dbReference type="NCBI Taxonomy" id="1305764"/>
    <lineage>
        <taxon>Eukaryota</taxon>
        <taxon>Fungi</taxon>
        <taxon>Dikarya</taxon>
        <taxon>Basidiomycota</taxon>
        <taxon>Ustilaginomycotina</taxon>
        <taxon>Ustilaginomycetes</taxon>
        <taxon>Ustilaginales</taxon>
        <taxon>Ustilaginaceae</taxon>
        <taxon>Pseudozyma</taxon>
    </lineage>
</organism>
<dbReference type="PROSITE" id="PS50850">
    <property type="entry name" value="MFS"/>
    <property type="match status" value="1"/>
</dbReference>
<keyword evidence="9" id="KW-1185">Reference proteome</keyword>